<dbReference type="InterPro" id="IPR034391">
    <property type="entry name" value="AdoMet-like_SPASM_containing"/>
</dbReference>
<dbReference type="PANTHER" id="PTHR11228:SF7">
    <property type="entry name" value="PQQA PEPTIDE CYCLASE"/>
    <property type="match status" value="1"/>
</dbReference>
<accession>A0A841U1U1</accession>
<dbReference type="InterPro" id="IPR013785">
    <property type="entry name" value="Aldolase_TIM"/>
</dbReference>
<evidence type="ECO:0000256" key="3">
    <source>
        <dbReference type="ARBA" id="ARBA00022691"/>
    </source>
</evidence>
<comment type="caution">
    <text evidence="8">The sequence shown here is derived from an EMBL/GenBank/DDBJ whole genome shotgun (WGS) entry which is preliminary data.</text>
</comment>
<dbReference type="InterPro" id="IPR023885">
    <property type="entry name" value="4Fe4S-binding_SPASM_dom"/>
</dbReference>
<dbReference type="Proteomes" id="UP000553776">
    <property type="component" value="Unassembled WGS sequence"/>
</dbReference>
<feature type="domain" description="Radical SAM core" evidence="7">
    <location>
        <begin position="19"/>
        <end position="266"/>
    </location>
</feature>
<dbReference type="CDD" id="cd21109">
    <property type="entry name" value="SPASM"/>
    <property type="match status" value="1"/>
</dbReference>
<dbReference type="Pfam" id="PF13186">
    <property type="entry name" value="SPASM"/>
    <property type="match status" value="1"/>
</dbReference>
<sequence length="380" mass="44343">MWTNAGALKDDKLVDYVRNLNPQLRQLTIFPSEICNYRCSFCHIWGDTGWALKEPQRVIREQLDIEVLKRFIDQVAQTGNKVGAILTGGEIMLYRHFEELVSHLRSRKMNVYVNTNGSLMKNRLPFLIENTVVVNVSIDGPEEYHDAIRGKGSFRTICDNIEALMAEKKRRKKMFPFVSVNMVLSTSNYHSARSFIPALRERFKDYTVVLHDTKNPWQRRRDLSVNFSPLLYTTPERGQAYADQMKEHLDCHVSPAWQGFVEESIPIDTEALKRDLQAIWAEEGVDYSEYVDIHDYYTDIDNVFGRSKCVAPWHELIIRRTGDVYPCVDLPDYKLGNIYENSLAEIWQGERAVRFRDYLLNDNLMMCNRCTRLFADPETF</sequence>
<dbReference type="Gene3D" id="3.20.20.70">
    <property type="entry name" value="Aldolase class I"/>
    <property type="match status" value="1"/>
</dbReference>
<dbReference type="EMBL" id="JACJVR010000079">
    <property type="protein sequence ID" value="MBB6693729.1"/>
    <property type="molecule type" value="Genomic_DNA"/>
</dbReference>
<evidence type="ECO:0000256" key="1">
    <source>
        <dbReference type="ARBA" id="ARBA00001966"/>
    </source>
</evidence>
<evidence type="ECO:0000256" key="4">
    <source>
        <dbReference type="ARBA" id="ARBA00022723"/>
    </source>
</evidence>
<gene>
    <name evidence="8" type="ORF">H7B90_20235</name>
</gene>
<dbReference type="PANTHER" id="PTHR11228">
    <property type="entry name" value="RADICAL SAM DOMAIN PROTEIN"/>
    <property type="match status" value="1"/>
</dbReference>
<evidence type="ECO:0000256" key="5">
    <source>
        <dbReference type="ARBA" id="ARBA00023004"/>
    </source>
</evidence>
<proteinExistence type="predicted"/>
<evidence type="ECO:0000313" key="9">
    <source>
        <dbReference type="Proteomes" id="UP000553776"/>
    </source>
</evidence>
<dbReference type="NCBIfam" id="TIGR04085">
    <property type="entry name" value="rSAM_more_4Fe4S"/>
    <property type="match status" value="1"/>
</dbReference>
<dbReference type="SFLD" id="SFLDG01386">
    <property type="entry name" value="main_SPASM_domain-containing"/>
    <property type="match status" value="1"/>
</dbReference>
<dbReference type="SFLD" id="SFLDG01387">
    <property type="entry name" value="BtrN-like_SPASM_domain_contain"/>
    <property type="match status" value="1"/>
</dbReference>
<protein>
    <submittedName>
        <fullName evidence="8">Radical SAM protein</fullName>
    </submittedName>
</protein>
<dbReference type="GO" id="GO:0051536">
    <property type="term" value="F:iron-sulfur cluster binding"/>
    <property type="evidence" value="ECO:0007669"/>
    <property type="project" value="UniProtKB-KW"/>
</dbReference>
<dbReference type="PROSITE" id="PS51918">
    <property type="entry name" value="RADICAL_SAM"/>
    <property type="match status" value="1"/>
</dbReference>
<organism evidence="8 9">
    <name type="scientific">Cohnella xylanilytica</name>
    <dbReference type="NCBI Taxonomy" id="557555"/>
    <lineage>
        <taxon>Bacteria</taxon>
        <taxon>Bacillati</taxon>
        <taxon>Bacillota</taxon>
        <taxon>Bacilli</taxon>
        <taxon>Bacillales</taxon>
        <taxon>Paenibacillaceae</taxon>
        <taxon>Cohnella</taxon>
    </lineage>
</organism>
<dbReference type="GO" id="GO:0003824">
    <property type="term" value="F:catalytic activity"/>
    <property type="evidence" value="ECO:0007669"/>
    <property type="project" value="InterPro"/>
</dbReference>
<keyword evidence="3" id="KW-0949">S-adenosyl-L-methionine</keyword>
<keyword evidence="9" id="KW-1185">Reference proteome</keyword>
<dbReference type="AlphaFoldDB" id="A0A841U1U1"/>
<evidence type="ECO:0000313" key="8">
    <source>
        <dbReference type="EMBL" id="MBB6693729.1"/>
    </source>
</evidence>
<dbReference type="SFLD" id="SFLDG01067">
    <property type="entry name" value="SPASM/twitch_domain_containing"/>
    <property type="match status" value="1"/>
</dbReference>
<dbReference type="SFLD" id="SFLDS00029">
    <property type="entry name" value="Radical_SAM"/>
    <property type="match status" value="1"/>
</dbReference>
<dbReference type="InterPro" id="IPR050377">
    <property type="entry name" value="Radical_SAM_PqqE_MftC-like"/>
</dbReference>
<reference evidence="8 9" key="1">
    <citation type="submission" date="2020-08" db="EMBL/GenBank/DDBJ databases">
        <title>Cohnella phylogeny.</title>
        <authorList>
            <person name="Dunlap C."/>
        </authorList>
    </citation>
    <scope>NUCLEOTIDE SEQUENCE [LARGE SCALE GENOMIC DNA]</scope>
    <source>
        <strain evidence="8 9">DSM 25239</strain>
    </source>
</reference>
<evidence type="ECO:0000256" key="2">
    <source>
        <dbReference type="ARBA" id="ARBA00022485"/>
    </source>
</evidence>
<dbReference type="CDD" id="cd01335">
    <property type="entry name" value="Radical_SAM"/>
    <property type="match status" value="1"/>
</dbReference>
<keyword evidence="6" id="KW-0411">Iron-sulfur</keyword>
<evidence type="ECO:0000259" key="7">
    <source>
        <dbReference type="PROSITE" id="PS51918"/>
    </source>
</evidence>
<dbReference type="GO" id="GO:0046872">
    <property type="term" value="F:metal ion binding"/>
    <property type="evidence" value="ECO:0007669"/>
    <property type="project" value="UniProtKB-KW"/>
</dbReference>
<evidence type="ECO:0000256" key="6">
    <source>
        <dbReference type="ARBA" id="ARBA00023014"/>
    </source>
</evidence>
<keyword evidence="5" id="KW-0408">Iron</keyword>
<comment type="cofactor">
    <cofactor evidence="1">
        <name>[4Fe-4S] cluster</name>
        <dbReference type="ChEBI" id="CHEBI:49883"/>
    </cofactor>
</comment>
<keyword evidence="4" id="KW-0479">Metal-binding</keyword>
<keyword evidence="2" id="KW-0004">4Fe-4S</keyword>
<dbReference type="SUPFAM" id="SSF102114">
    <property type="entry name" value="Radical SAM enzymes"/>
    <property type="match status" value="1"/>
</dbReference>
<name>A0A841U1U1_9BACL</name>
<dbReference type="InterPro" id="IPR058240">
    <property type="entry name" value="rSAM_sf"/>
</dbReference>
<dbReference type="Pfam" id="PF04055">
    <property type="entry name" value="Radical_SAM"/>
    <property type="match status" value="1"/>
</dbReference>
<dbReference type="RefSeq" id="WP_185137711.1">
    <property type="nucleotide sequence ID" value="NZ_JACJVR010000079.1"/>
</dbReference>
<dbReference type="InterPro" id="IPR007197">
    <property type="entry name" value="rSAM"/>
</dbReference>